<dbReference type="NCBIfam" id="TIGR01844">
    <property type="entry name" value="type_I_sec_TolC"/>
    <property type="match status" value="1"/>
</dbReference>
<evidence type="ECO:0000256" key="3">
    <source>
        <dbReference type="ARBA" id="ARBA00022448"/>
    </source>
</evidence>
<keyword evidence="7" id="KW-0998">Cell outer membrane</keyword>
<accession>A0A5A7MX03</accession>
<keyword evidence="10" id="KW-1185">Reference proteome</keyword>
<keyword evidence="3" id="KW-0813">Transport</keyword>
<dbReference type="PANTHER" id="PTHR30026:SF22">
    <property type="entry name" value="OUTER MEMBRANE EFFLUX PROTEIN"/>
    <property type="match status" value="1"/>
</dbReference>
<comment type="subcellular location">
    <subcellularLocation>
        <location evidence="1">Cell outer membrane</location>
    </subcellularLocation>
</comment>
<dbReference type="GO" id="GO:1990281">
    <property type="term" value="C:efflux pump complex"/>
    <property type="evidence" value="ECO:0007669"/>
    <property type="project" value="TreeGrafter"/>
</dbReference>
<sequence>MGCCDNKHDSETARKNKGHTKDRQDMKRARFLLATTALGLSVSFAGAVHAETLREALAAAYYSNPDLAAARAEQRSVDEAIPAAISNWRPNISGQIQLFESDISSTTVRGTDGTIVNDNDFDGSNEAYSARVDQQIFRGMRNFNQYKGAKSEVMAGRANLLSTEQQVLLDAVTAYMDVLRDMAVVRLNDNNVQVLTRQLEATQDRFRVGEVTRTDVAQAEAALAGSRSTRIQAQATLETSRAIYRRIIGMYPGTLEDAPELPPLPQSEDMAVEVALDENPLVVSARHVEQAAKYDVKEAKGGVLPTVSAFADWSRRESPTLTFDPVPNSFVNASNVGETTRYGITIDIPLYQSGAEYSTVRRAKQVNSQRRLQIVSAERQVMQNVRVAWENYRAAQASIEATSAQVRANEIALEGVRQEASVGSRTTLDVLDAEQILLDSRVNLVTARRNEYVAGFSVLEAVGRLNAASLNLPVELYQPEEYYKSVKWKFVGWGTGDKDDSE</sequence>
<gene>
    <name evidence="9" type="ORF">JCM17845_12160</name>
</gene>
<comment type="similarity">
    <text evidence="2">Belongs to the outer membrane factor (OMF) (TC 1.B.17) family.</text>
</comment>
<evidence type="ECO:0000256" key="4">
    <source>
        <dbReference type="ARBA" id="ARBA00022452"/>
    </source>
</evidence>
<evidence type="ECO:0000256" key="7">
    <source>
        <dbReference type="ARBA" id="ARBA00023237"/>
    </source>
</evidence>
<dbReference type="EMBL" id="BKCM01000005">
    <property type="protein sequence ID" value="GER00593.1"/>
    <property type="molecule type" value="Genomic_DNA"/>
</dbReference>
<keyword evidence="6" id="KW-0472">Membrane</keyword>
<reference evidence="9 10" key="1">
    <citation type="submission" date="2019-09" db="EMBL/GenBank/DDBJ databases">
        <title>NBRP : Genome information of microbial organism related human and environment.</title>
        <authorList>
            <person name="Hattori M."/>
            <person name="Oshima K."/>
            <person name="Inaba H."/>
            <person name="Suda W."/>
            <person name="Sakamoto M."/>
            <person name="Iino T."/>
            <person name="Kitahara M."/>
            <person name="Oshida Y."/>
            <person name="Iida T."/>
            <person name="Kudo T."/>
            <person name="Itoh T."/>
            <person name="Ohkuma M."/>
        </authorList>
    </citation>
    <scope>NUCLEOTIDE SEQUENCE [LARGE SCALE GENOMIC DNA]</scope>
    <source>
        <strain evidence="9 10">Mie-1</strain>
    </source>
</reference>
<dbReference type="PANTHER" id="PTHR30026">
    <property type="entry name" value="OUTER MEMBRANE PROTEIN TOLC"/>
    <property type="match status" value="1"/>
</dbReference>
<evidence type="ECO:0000256" key="2">
    <source>
        <dbReference type="ARBA" id="ARBA00007613"/>
    </source>
</evidence>
<dbReference type="SUPFAM" id="SSF56954">
    <property type="entry name" value="Outer membrane efflux proteins (OEP)"/>
    <property type="match status" value="1"/>
</dbReference>
<dbReference type="Proteomes" id="UP000325187">
    <property type="component" value="Unassembled WGS sequence"/>
</dbReference>
<dbReference type="GO" id="GO:0015562">
    <property type="term" value="F:efflux transmembrane transporter activity"/>
    <property type="evidence" value="ECO:0007669"/>
    <property type="project" value="InterPro"/>
</dbReference>
<feature type="region of interest" description="Disordered" evidence="8">
    <location>
        <begin position="1"/>
        <end position="23"/>
    </location>
</feature>
<dbReference type="AlphaFoldDB" id="A0A5A7MX03"/>
<evidence type="ECO:0000313" key="9">
    <source>
        <dbReference type="EMBL" id="GER00593.1"/>
    </source>
</evidence>
<evidence type="ECO:0000256" key="8">
    <source>
        <dbReference type="SAM" id="MobiDB-lite"/>
    </source>
</evidence>
<dbReference type="GO" id="GO:0009279">
    <property type="term" value="C:cell outer membrane"/>
    <property type="evidence" value="ECO:0007669"/>
    <property type="project" value="UniProtKB-SubCell"/>
</dbReference>
<dbReference type="InterPro" id="IPR010130">
    <property type="entry name" value="T1SS_OMP_TolC"/>
</dbReference>
<dbReference type="Gene3D" id="1.20.1600.10">
    <property type="entry name" value="Outer membrane efflux proteins (OEP)"/>
    <property type="match status" value="1"/>
</dbReference>
<evidence type="ECO:0000256" key="1">
    <source>
        <dbReference type="ARBA" id="ARBA00004442"/>
    </source>
</evidence>
<organism evidence="9 10">
    <name type="scientific">Iodidimonas gelatinilytica</name>
    <dbReference type="NCBI Taxonomy" id="1236966"/>
    <lineage>
        <taxon>Bacteria</taxon>
        <taxon>Pseudomonadati</taxon>
        <taxon>Pseudomonadota</taxon>
        <taxon>Alphaproteobacteria</taxon>
        <taxon>Iodidimonadales</taxon>
        <taxon>Iodidimonadaceae</taxon>
        <taxon>Iodidimonas</taxon>
    </lineage>
</organism>
<name>A0A5A7MX03_9PROT</name>
<protein>
    <submittedName>
        <fullName evidence="9">Type I secretion protein TolC</fullName>
    </submittedName>
</protein>
<evidence type="ECO:0000313" key="10">
    <source>
        <dbReference type="Proteomes" id="UP000325187"/>
    </source>
</evidence>
<evidence type="ECO:0000256" key="5">
    <source>
        <dbReference type="ARBA" id="ARBA00022692"/>
    </source>
</evidence>
<keyword evidence="5" id="KW-0812">Transmembrane</keyword>
<comment type="caution">
    <text evidence="9">The sequence shown here is derived from an EMBL/GenBank/DDBJ whole genome shotgun (WGS) entry which is preliminary data.</text>
</comment>
<keyword evidence="4" id="KW-1134">Transmembrane beta strand</keyword>
<dbReference type="GO" id="GO:0015288">
    <property type="term" value="F:porin activity"/>
    <property type="evidence" value="ECO:0007669"/>
    <property type="project" value="TreeGrafter"/>
</dbReference>
<proteinExistence type="inferred from homology"/>
<evidence type="ECO:0000256" key="6">
    <source>
        <dbReference type="ARBA" id="ARBA00023136"/>
    </source>
</evidence>
<dbReference type="InterPro" id="IPR051906">
    <property type="entry name" value="TolC-like"/>
</dbReference>
<dbReference type="Pfam" id="PF02321">
    <property type="entry name" value="OEP"/>
    <property type="match status" value="2"/>
</dbReference>
<dbReference type="InterPro" id="IPR003423">
    <property type="entry name" value="OMP_efflux"/>
</dbReference>